<evidence type="ECO:0000259" key="2">
    <source>
        <dbReference type="Pfam" id="PF13180"/>
    </source>
</evidence>
<protein>
    <submittedName>
        <fullName evidence="3">Aspartyl protease</fullName>
    </submittedName>
</protein>
<dbReference type="EMBL" id="VLKM01000007">
    <property type="protein sequence ID" value="TWH93873.1"/>
    <property type="molecule type" value="Genomic_DNA"/>
</dbReference>
<dbReference type="Pfam" id="PF13650">
    <property type="entry name" value="Asp_protease_2"/>
    <property type="match status" value="1"/>
</dbReference>
<evidence type="ECO:0000256" key="1">
    <source>
        <dbReference type="SAM" id="SignalP"/>
    </source>
</evidence>
<feature type="chain" id="PRO_5022841754" evidence="1">
    <location>
        <begin position="20"/>
        <end position="437"/>
    </location>
</feature>
<evidence type="ECO:0000313" key="3">
    <source>
        <dbReference type="EMBL" id="TWH93873.1"/>
    </source>
</evidence>
<dbReference type="RefSeq" id="WP_133607949.1">
    <property type="nucleotide sequence ID" value="NZ_SNZC01000001.1"/>
</dbReference>
<keyword evidence="3" id="KW-0378">Hydrolase</keyword>
<keyword evidence="3" id="KW-0645">Protease</keyword>
<dbReference type="AlphaFoldDB" id="A0A562KF55"/>
<comment type="caution">
    <text evidence="3">The sequence shown here is derived from an EMBL/GenBank/DDBJ whole genome shotgun (WGS) entry which is preliminary data.</text>
</comment>
<dbReference type="InterPro" id="IPR021109">
    <property type="entry name" value="Peptidase_aspartic_dom_sf"/>
</dbReference>
<dbReference type="InterPro" id="IPR036034">
    <property type="entry name" value="PDZ_sf"/>
</dbReference>
<evidence type="ECO:0000313" key="4">
    <source>
        <dbReference type="Proteomes" id="UP000315312"/>
    </source>
</evidence>
<accession>A0A562KF55</accession>
<proteinExistence type="predicted"/>
<keyword evidence="4" id="KW-1185">Reference proteome</keyword>
<dbReference type="SUPFAM" id="SSF50156">
    <property type="entry name" value="PDZ domain-like"/>
    <property type="match status" value="1"/>
</dbReference>
<name>A0A562KF55_9FLAO</name>
<organism evidence="3 4">
    <name type="scientific">Flavobacterium cheniae</name>
    <dbReference type="NCBI Taxonomy" id="295428"/>
    <lineage>
        <taxon>Bacteria</taxon>
        <taxon>Pseudomonadati</taxon>
        <taxon>Bacteroidota</taxon>
        <taxon>Flavobacteriia</taxon>
        <taxon>Flavobacteriales</taxon>
        <taxon>Flavobacteriaceae</taxon>
        <taxon>Flavobacterium</taxon>
    </lineage>
</organism>
<reference evidence="3 4" key="1">
    <citation type="journal article" date="2015" name="Stand. Genomic Sci.">
        <title>Genomic Encyclopedia of Bacterial and Archaeal Type Strains, Phase III: the genomes of soil and plant-associated and newly described type strains.</title>
        <authorList>
            <person name="Whitman W.B."/>
            <person name="Woyke T."/>
            <person name="Klenk H.P."/>
            <person name="Zhou Y."/>
            <person name="Lilburn T.G."/>
            <person name="Beck B.J."/>
            <person name="De Vos P."/>
            <person name="Vandamme P."/>
            <person name="Eisen J.A."/>
            <person name="Garrity G."/>
            <person name="Hugenholtz P."/>
            <person name="Kyrpides N.C."/>
        </authorList>
    </citation>
    <scope>NUCLEOTIDE SEQUENCE [LARGE SCALE GENOMIC DNA]</scope>
    <source>
        <strain evidence="3 4">CGMCC 1.6844</strain>
    </source>
</reference>
<gene>
    <name evidence="3" type="ORF">IP97_01820</name>
</gene>
<dbReference type="Gene3D" id="2.30.42.10">
    <property type="match status" value="1"/>
</dbReference>
<dbReference type="InterPro" id="IPR001478">
    <property type="entry name" value="PDZ"/>
</dbReference>
<dbReference type="GO" id="GO:0008233">
    <property type="term" value="F:peptidase activity"/>
    <property type="evidence" value="ECO:0007669"/>
    <property type="project" value="UniProtKB-KW"/>
</dbReference>
<keyword evidence="1" id="KW-0732">Signal</keyword>
<dbReference type="OrthoDB" id="3521766at2"/>
<sequence length="437" mass="50433">MTKIFFLRILILFGALSFAQDSIVWNSKKDKIKIPFELSHNLMIVDVVFNGVKLKMIADTGSDESMLFSLPANDSIFIKETELIKIKGVGKNDLMDAYLAKNNILKIKQYTNVDFDILIVPNQQIDIVNITGIQINGILGASFFEQFLVEVDYDAKQLILHKNFKKSLKKLRKYQWAPIIIENRKPYVIIPVVIEKAPNNLKLLLDTGLADGLWLFENDTIKCESNYFSDILGYGLSGVVSGKRAKVKEVFLSEYIIKEALVSYPEKEFFKGLNITNGRNGSLGGQFLKRFNWFFDYKNNKVYFKKNQLFNLPFEYNMSGLEIQHKGSQWVKYEVTSLDRKNNEVDKVINFYEKVVDFKYELKPIYEIYAIRENSPGFRAGLKEGDLIVKINGRKALNVKIDFFNDLFTSEDGKQITIVVDRKGKILTFKFKLEKIL</sequence>
<dbReference type="Pfam" id="PF13180">
    <property type="entry name" value="PDZ_2"/>
    <property type="match status" value="1"/>
</dbReference>
<feature type="signal peptide" evidence="1">
    <location>
        <begin position="1"/>
        <end position="19"/>
    </location>
</feature>
<feature type="domain" description="PDZ" evidence="2">
    <location>
        <begin position="368"/>
        <end position="433"/>
    </location>
</feature>
<dbReference type="GO" id="GO:0006508">
    <property type="term" value="P:proteolysis"/>
    <property type="evidence" value="ECO:0007669"/>
    <property type="project" value="UniProtKB-KW"/>
</dbReference>
<dbReference type="Proteomes" id="UP000315312">
    <property type="component" value="Unassembled WGS sequence"/>
</dbReference>
<dbReference type="Gene3D" id="2.40.70.10">
    <property type="entry name" value="Acid Proteases"/>
    <property type="match status" value="1"/>
</dbReference>